<protein>
    <recommendedName>
        <fullName evidence="2">Nose resistant-to-fluoxetine protein N-terminal domain-containing protein</fullName>
    </recommendedName>
</protein>
<evidence type="ECO:0000313" key="4">
    <source>
        <dbReference type="Proteomes" id="UP001168821"/>
    </source>
</evidence>
<dbReference type="Pfam" id="PF20146">
    <property type="entry name" value="NRF"/>
    <property type="match status" value="1"/>
</dbReference>
<evidence type="ECO:0000259" key="2">
    <source>
        <dbReference type="SMART" id="SM00703"/>
    </source>
</evidence>
<dbReference type="SMART" id="SM00703">
    <property type="entry name" value="NRF"/>
    <property type="match status" value="1"/>
</dbReference>
<feature type="transmembrane region" description="Helical" evidence="1">
    <location>
        <begin position="569"/>
        <end position="592"/>
    </location>
</feature>
<dbReference type="Proteomes" id="UP001168821">
    <property type="component" value="Unassembled WGS sequence"/>
</dbReference>
<dbReference type="PANTHER" id="PTHR11161">
    <property type="entry name" value="O-ACYLTRANSFERASE"/>
    <property type="match status" value="1"/>
</dbReference>
<dbReference type="AlphaFoldDB" id="A0AA38INK5"/>
<keyword evidence="4" id="KW-1185">Reference proteome</keyword>
<comment type="caution">
    <text evidence="3">The sequence shown here is derived from an EMBL/GenBank/DDBJ whole genome shotgun (WGS) entry which is preliminary data.</text>
</comment>
<name>A0AA38INK5_9CUCU</name>
<sequence length="659" mass="75659">NPQCRNHTALYVEELKQLRLWATEMFDSTSKFPTGVLFGSSFDFGNFDECVGVRVPVEGEVQGRYCLAKFHVVPPEMGVGGKERGYRGEVANASAWEKILAFSKDRSRNSRNDFHFSYCVPSSCSHADLESSLQEIAQQFNHLSDFKVTVTVNPRSCQQEKSLTLTTSDIAFISIVAFFVLVTLLATSYDSLLKLDDLQKYKLEGNKHKVLISFSVWNNLKKLISEGEDDDGLQCIHGLKVFSMFLIIMGHRIMFGVGSPLLNPNFVENMYGKIEATVLLNGPIIVDTFFNISGFLACYLMLNQFEKHHKKVKFFYLYIHRFIRLTPAYAVVLAFYCTVFIQMGSGPLWLERIEVEQERCVASWWTNIFYLNNYINKEQLCMFQSWYLTCDIHFFMMVPIIIWLLRKKPCLGLVILFLIIVVSVCVVFATVYMYEEDAILLVYMKLLKDPVINNTFKNIYIPTHMRASPYFVGMVTGYLKFTMRSRDYKMPKYMVYMGWIMSIFVIEVTVYSAFIFYIPGKPYDPLMSAVYASMHHVTWSICISWMILAISEGNGAWVEPFLAWKPLVLLSRITYTAFLCHGGIQLYSVAILRHGNYASIFTLLSYTVSDIGLAYGLGLVLSMFFEAPILRLEKILLKRDVAAEKEQKPSPKIRIINQS</sequence>
<evidence type="ECO:0000256" key="1">
    <source>
        <dbReference type="SAM" id="Phobius"/>
    </source>
</evidence>
<keyword evidence="1" id="KW-0472">Membrane</keyword>
<gene>
    <name evidence="3" type="ORF">Zmor_009082</name>
</gene>
<evidence type="ECO:0000313" key="3">
    <source>
        <dbReference type="EMBL" id="KAJ3657266.1"/>
    </source>
</evidence>
<feature type="transmembrane region" description="Helical" evidence="1">
    <location>
        <begin position="386"/>
        <end position="405"/>
    </location>
</feature>
<dbReference type="Pfam" id="PF01757">
    <property type="entry name" value="Acyl_transf_3"/>
    <property type="match status" value="1"/>
</dbReference>
<feature type="transmembrane region" description="Helical" evidence="1">
    <location>
        <begin position="170"/>
        <end position="192"/>
    </location>
</feature>
<feature type="transmembrane region" description="Helical" evidence="1">
    <location>
        <begin position="282"/>
        <end position="302"/>
    </location>
</feature>
<dbReference type="PANTHER" id="PTHR11161:SF71">
    <property type="entry name" value="NOSE RESISTANT-TO-FLUOXETINE PROTEIN N-TERMINAL DOMAIN-CONTAINING PROTEIN"/>
    <property type="match status" value="1"/>
</dbReference>
<dbReference type="EMBL" id="JALNTZ010000003">
    <property type="protein sequence ID" value="KAJ3657266.1"/>
    <property type="molecule type" value="Genomic_DNA"/>
</dbReference>
<feature type="non-terminal residue" evidence="3">
    <location>
        <position position="1"/>
    </location>
</feature>
<feature type="transmembrane region" description="Helical" evidence="1">
    <location>
        <begin position="459"/>
        <end position="481"/>
    </location>
</feature>
<keyword evidence="1" id="KW-1133">Transmembrane helix</keyword>
<feature type="transmembrane region" description="Helical" evidence="1">
    <location>
        <begin position="412"/>
        <end position="434"/>
    </location>
</feature>
<keyword evidence="1" id="KW-0812">Transmembrane</keyword>
<reference evidence="3" key="1">
    <citation type="journal article" date="2023" name="G3 (Bethesda)">
        <title>Whole genome assemblies of Zophobas morio and Tenebrio molitor.</title>
        <authorList>
            <person name="Kaur S."/>
            <person name="Stinson S.A."/>
            <person name="diCenzo G.C."/>
        </authorList>
    </citation>
    <scope>NUCLEOTIDE SEQUENCE</scope>
    <source>
        <strain evidence="3">QUZm001</strain>
    </source>
</reference>
<dbReference type="InterPro" id="IPR006621">
    <property type="entry name" value="Nose-resist-to-fluoxetine_N"/>
</dbReference>
<feature type="transmembrane region" description="Helical" evidence="1">
    <location>
        <begin position="322"/>
        <end position="341"/>
    </location>
</feature>
<dbReference type="InterPro" id="IPR002656">
    <property type="entry name" value="Acyl_transf_3_dom"/>
</dbReference>
<feature type="domain" description="Nose resistant-to-fluoxetine protein N-terminal" evidence="2">
    <location>
        <begin position="1"/>
        <end position="159"/>
    </location>
</feature>
<accession>A0AA38INK5</accession>
<feature type="transmembrane region" description="Helical" evidence="1">
    <location>
        <begin position="493"/>
        <end position="517"/>
    </location>
</feature>
<dbReference type="InterPro" id="IPR052728">
    <property type="entry name" value="O2_lipid_transport_reg"/>
</dbReference>
<feature type="transmembrane region" description="Helical" evidence="1">
    <location>
        <begin position="241"/>
        <end position="262"/>
    </location>
</feature>
<proteinExistence type="predicted"/>
<organism evidence="3 4">
    <name type="scientific">Zophobas morio</name>
    <dbReference type="NCBI Taxonomy" id="2755281"/>
    <lineage>
        <taxon>Eukaryota</taxon>
        <taxon>Metazoa</taxon>
        <taxon>Ecdysozoa</taxon>
        <taxon>Arthropoda</taxon>
        <taxon>Hexapoda</taxon>
        <taxon>Insecta</taxon>
        <taxon>Pterygota</taxon>
        <taxon>Neoptera</taxon>
        <taxon>Endopterygota</taxon>
        <taxon>Coleoptera</taxon>
        <taxon>Polyphaga</taxon>
        <taxon>Cucujiformia</taxon>
        <taxon>Tenebrionidae</taxon>
        <taxon>Zophobas</taxon>
    </lineage>
</organism>
<feature type="transmembrane region" description="Helical" evidence="1">
    <location>
        <begin position="537"/>
        <end position="557"/>
    </location>
</feature>
<dbReference type="GO" id="GO:0016747">
    <property type="term" value="F:acyltransferase activity, transferring groups other than amino-acyl groups"/>
    <property type="evidence" value="ECO:0007669"/>
    <property type="project" value="InterPro"/>
</dbReference>
<feature type="transmembrane region" description="Helical" evidence="1">
    <location>
        <begin position="612"/>
        <end position="630"/>
    </location>
</feature>